<dbReference type="RefSeq" id="XP_007878492.1">
    <property type="nucleotide sequence ID" value="XM_007880301.1"/>
</dbReference>
<feature type="region of interest" description="Disordered" evidence="8">
    <location>
        <begin position="1176"/>
        <end position="1236"/>
    </location>
</feature>
<feature type="compositionally biased region" description="Basic and acidic residues" evidence="8">
    <location>
        <begin position="1185"/>
        <end position="1201"/>
    </location>
</feature>
<feature type="compositionally biased region" description="Basic and acidic residues" evidence="8">
    <location>
        <begin position="110"/>
        <end position="142"/>
    </location>
</feature>
<feature type="compositionally biased region" description="Basic and acidic residues" evidence="8">
    <location>
        <begin position="269"/>
        <end position="282"/>
    </location>
</feature>
<dbReference type="Gene3D" id="1.10.510.10">
    <property type="entry name" value="Transferase(Phosphotransferase) domain 1"/>
    <property type="match status" value="1"/>
</dbReference>
<feature type="compositionally biased region" description="Basic and acidic residues" evidence="8">
    <location>
        <begin position="64"/>
        <end position="76"/>
    </location>
</feature>
<dbReference type="FunFam" id="3.30.200.20:FF:000270">
    <property type="entry name" value="Serine/threonine-protein kinase bur1"/>
    <property type="match status" value="1"/>
</dbReference>
<keyword evidence="5" id="KW-0418">Kinase</keyword>
<gene>
    <name evidence="10" type="ORF">PFL1_02786</name>
</gene>
<dbReference type="HOGENOM" id="CLU_267177_0_0_1"/>
<evidence type="ECO:0000259" key="9">
    <source>
        <dbReference type="PROSITE" id="PS50011"/>
    </source>
</evidence>
<dbReference type="GO" id="GO:0008024">
    <property type="term" value="C:cyclin/CDK positive transcription elongation factor complex"/>
    <property type="evidence" value="ECO:0007669"/>
    <property type="project" value="TreeGrafter"/>
</dbReference>
<dbReference type="GO" id="GO:0008353">
    <property type="term" value="F:RNA polymerase II CTD heptapeptide repeat kinase activity"/>
    <property type="evidence" value="ECO:0007669"/>
    <property type="project" value="TreeGrafter"/>
</dbReference>
<dbReference type="InterPro" id="IPR017441">
    <property type="entry name" value="Protein_kinase_ATP_BS"/>
</dbReference>
<name>A0A061H9M1_9BASI</name>
<feature type="compositionally biased region" description="Basic and acidic residues" evidence="8">
    <location>
        <begin position="694"/>
        <end position="715"/>
    </location>
</feature>
<evidence type="ECO:0000256" key="2">
    <source>
        <dbReference type="ARBA" id="ARBA00022527"/>
    </source>
</evidence>
<feature type="region of interest" description="Disordered" evidence="8">
    <location>
        <begin position="1063"/>
        <end position="1103"/>
    </location>
</feature>
<dbReference type="SMART" id="SM00220">
    <property type="entry name" value="S_TKc"/>
    <property type="match status" value="1"/>
</dbReference>
<feature type="compositionally biased region" description="Basic and acidic residues" evidence="8">
    <location>
        <begin position="304"/>
        <end position="313"/>
    </location>
</feature>
<dbReference type="FunFam" id="1.10.510.10:FF:000624">
    <property type="entry name" value="Mitogen-activated protein kinase"/>
    <property type="match status" value="1"/>
</dbReference>
<dbReference type="InterPro" id="IPR050108">
    <property type="entry name" value="CDK"/>
</dbReference>
<dbReference type="PROSITE" id="PS50011">
    <property type="entry name" value="PROTEIN_KINASE_DOM"/>
    <property type="match status" value="1"/>
</dbReference>
<feature type="compositionally biased region" description="Basic and acidic residues" evidence="8">
    <location>
        <begin position="156"/>
        <end position="167"/>
    </location>
</feature>
<evidence type="ECO:0000256" key="7">
    <source>
        <dbReference type="PROSITE-ProRule" id="PRU10141"/>
    </source>
</evidence>
<feature type="compositionally biased region" description="Polar residues" evidence="8">
    <location>
        <begin position="1081"/>
        <end position="1103"/>
    </location>
</feature>
<feature type="compositionally biased region" description="Basic and acidic residues" evidence="8">
    <location>
        <begin position="174"/>
        <end position="188"/>
    </location>
</feature>
<sequence>MNETSSQPARARADSNADDSLLVGRSQPHASSSDPRQRPAISINRRLPDVASPDHSVHRPRTAPRQDLDAFDDGGRGGRAVSSRRDPRDDRDRLHYLDGARLGTAARPSDSGRDRTTRVEINDDIDRRRSDWSAEARREQPRTRSPSPPGRAGRRHREEVNDSEQRWSRATRSTRTEDGGSHRSDLNDNRQGPLDRSSDADRGGASSYRDRSRRGPDVSGRREPRAPLAPRGIYDDSGRRLDREPRPDGGRHPRATDDDQPPPRKRLRDRSVDREPPRELSAERTSWTRPDLATPQRRSGTAQQERDRYKFCRDASPGAETESARPISGWDRRRRQDSEVRERMLVAGREGRDRDEAEPRARSPPFAQTRGPDTDTGRPAASQWRRHTPPPVPRVPMPSRFDDASSSSSSPRHFPEHYRASRQRTPPGPAVSSAKGRDDADRRSGDDARARLANDEAGRFRGPQQDRWSQARKRREDDRDSDLAPSSRTARVRDRTPPTRTYGQTSPSNGERFDGTPSKRRRSRAEQYVAGARRTPEPADPDRGETATAHNNETPLRPSRSRDDVPRAAIPPLSHRRLARDDRDADRHRDGRSFRREHDRYEPSQRGDTRGADDRPSRRSRSPSYSGRVLSRKEGSSLAAFGRDRVGTSAEDANQTVQTVRGGGWKTVRAPTRSPEKTSSEAVERANGAVQAEKAPRDRNGRSEAAYRQRSDDPPRGTGGDPFVPLSGSQERSWRRSDDRANPRTGRDSWSRRSPPESDATRRGLRDRGGRIVDRGWRGEAEGRRPHDEKPPRKASPEPEPEPAVLAPMQAEAGEGYVRINQVGEGTYGQVFKARSQRTGVLVALKKIRMEAEKDGFPVTAMREIKLLQALRHDNIVRLHEMMVARSSVYMVFEYMEHDLNGILAHPQIQFSAAHLKSLSSQLLQGLAYLHHKSVLHRDLKGSNILLNNQGLLKLADFGLARFYLKRQRGDYTNRVVTLWYRPPELLFGATQYGPEVDMWGAGCIFLELFTRKPAFQGNTEVHQLQVISDALGLFSTERWPAVQELPWYELVKPVAASAHAQSAGDGTAVPANADPAEQGRVSTEAGSLPQQAGPTANHASTTERSVEAIFEAAFGAALPASALEVARGLLSYDPRRRVCAAEALEMAYFGEAPRAEMPAGLLSSLEGEWHEYESRRARRKATKQAHDRAQADARAAHDQAQDVAAATSRTTTGATRSDPAPCDQAVRIVPERRHR</sequence>
<dbReference type="PROSITE" id="PS00108">
    <property type="entry name" value="PROTEIN_KINASE_ST"/>
    <property type="match status" value="1"/>
</dbReference>
<dbReference type="PROSITE" id="PS00107">
    <property type="entry name" value="PROTEIN_KINASE_ATP"/>
    <property type="match status" value="1"/>
</dbReference>
<feature type="compositionally biased region" description="Low complexity" evidence="8">
    <location>
        <begin position="1202"/>
        <end position="1218"/>
    </location>
</feature>
<feature type="compositionally biased region" description="Basic and acidic residues" evidence="8">
    <location>
        <begin position="233"/>
        <end position="257"/>
    </location>
</feature>
<dbReference type="eggNOG" id="KOG0600">
    <property type="taxonomic scope" value="Eukaryota"/>
</dbReference>
<evidence type="ECO:0000256" key="5">
    <source>
        <dbReference type="ARBA" id="ARBA00022777"/>
    </source>
</evidence>
<dbReference type="InterPro" id="IPR011009">
    <property type="entry name" value="Kinase-like_dom_sf"/>
</dbReference>
<feature type="compositionally biased region" description="Polar residues" evidence="8">
    <location>
        <begin position="498"/>
        <end position="509"/>
    </location>
</feature>
<comment type="similarity">
    <text evidence="1">Belongs to the protein kinase superfamily. CMGC Ser/Thr protein kinase family. CDC2/CDKX subfamily.</text>
</comment>
<dbReference type="Gene3D" id="3.30.200.20">
    <property type="entry name" value="Phosphorylase Kinase, domain 1"/>
    <property type="match status" value="1"/>
</dbReference>
<dbReference type="PANTHER" id="PTHR24056:SF546">
    <property type="entry name" value="CYCLIN-DEPENDENT KINASE 12"/>
    <property type="match status" value="1"/>
</dbReference>
<evidence type="ECO:0000313" key="11">
    <source>
        <dbReference type="Proteomes" id="UP000053664"/>
    </source>
</evidence>
<dbReference type="AlphaFoldDB" id="A0A061H9M1"/>
<keyword evidence="2" id="KW-0723">Serine/threonine-protein kinase</keyword>
<evidence type="ECO:0000256" key="4">
    <source>
        <dbReference type="ARBA" id="ARBA00022741"/>
    </source>
</evidence>
<evidence type="ECO:0000256" key="6">
    <source>
        <dbReference type="ARBA" id="ARBA00022840"/>
    </source>
</evidence>
<protein>
    <recommendedName>
        <fullName evidence="9">Protein kinase domain-containing protein</fullName>
    </recommendedName>
</protein>
<keyword evidence="3" id="KW-0808">Transferase</keyword>
<feature type="binding site" evidence="7">
    <location>
        <position position="846"/>
    </location>
    <ligand>
        <name>ATP</name>
        <dbReference type="ChEBI" id="CHEBI:30616"/>
    </ligand>
</feature>
<dbReference type="GeneID" id="19316901"/>
<feature type="compositionally biased region" description="Basic and acidic residues" evidence="8">
    <location>
        <begin position="674"/>
        <end position="684"/>
    </location>
</feature>
<evidence type="ECO:0000256" key="3">
    <source>
        <dbReference type="ARBA" id="ARBA00022679"/>
    </source>
</evidence>
<feature type="compositionally biased region" description="Basic and acidic residues" evidence="8">
    <location>
        <begin position="330"/>
        <end position="361"/>
    </location>
</feature>
<feature type="compositionally biased region" description="Basic and acidic residues" evidence="8">
    <location>
        <begin position="534"/>
        <end position="545"/>
    </location>
</feature>
<dbReference type="KEGG" id="pfp:PFL1_02786"/>
<dbReference type="InterPro" id="IPR008271">
    <property type="entry name" value="Ser/Thr_kinase_AS"/>
</dbReference>
<feature type="compositionally biased region" description="Basic and acidic residues" evidence="8">
    <location>
        <begin position="83"/>
        <end position="98"/>
    </location>
</feature>
<feature type="compositionally biased region" description="Basic and acidic residues" evidence="8">
    <location>
        <begin position="196"/>
        <end position="225"/>
    </location>
</feature>
<keyword evidence="6 7" id="KW-0067">ATP-binding</keyword>
<accession>A0A061H9M1</accession>
<dbReference type="InterPro" id="IPR000719">
    <property type="entry name" value="Prot_kinase_dom"/>
</dbReference>
<feature type="compositionally biased region" description="Basic and acidic residues" evidence="8">
    <location>
        <begin position="435"/>
        <end position="459"/>
    </location>
</feature>
<dbReference type="SUPFAM" id="SSF56112">
    <property type="entry name" value="Protein kinase-like (PK-like)"/>
    <property type="match status" value="1"/>
</dbReference>
<reference evidence="10 11" key="1">
    <citation type="journal article" date="2013" name="Plant Cell">
        <title>The transition from a phytopathogenic smut ancestor to an anamorphic biocontrol agent deciphered by comparative whole-genome analysis.</title>
        <authorList>
            <person name="Lefebvre F."/>
            <person name="Joly D.L."/>
            <person name="Labbe C."/>
            <person name="Teichmann B."/>
            <person name="Linning R."/>
            <person name="Belzile F."/>
            <person name="Bakkeren G."/>
            <person name="Belanger R.R."/>
        </authorList>
    </citation>
    <scope>NUCLEOTIDE SEQUENCE [LARGE SCALE GENOMIC DNA]</scope>
    <source>
        <strain evidence="10 11">PF-1</strain>
    </source>
</reference>
<dbReference type="PANTHER" id="PTHR24056">
    <property type="entry name" value="CELL DIVISION PROTEIN KINASE"/>
    <property type="match status" value="1"/>
</dbReference>
<keyword evidence="4 7" id="KW-0547">Nucleotide-binding</keyword>
<evidence type="ECO:0000256" key="8">
    <source>
        <dbReference type="SAM" id="MobiDB-lite"/>
    </source>
</evidence>
<dbReference type="GO" id="GO:0032968">
    <property type="term" value="P:positive regulation of transcription elongation by RNA polymerase II"/>
    <property type="evidence" value="ECO:0007669"/>
    <property type="project" value="TreeGrafter"/>
</dbReference>
<feature type="region of interest" description="Disordered" evidence="8">
    <location>
        <begin position="1"/>
        <end position="803"/>
    </location>
</feature>
<dbReference type="Proteomes" id="UP000053664">
    <property type="component" value="Unassembled WGS sequence"/>
</dbReference>
<evidence type="ECO:0000256" key="1">
    <source>
        <dbReference type="ARBA" id="ARBA00006485"/>
    </source>
</evidence>
<evidence type="ECO:0000313" key="10">
    <source>
        <dbReference type="EMBL" id="EPQ29567.1"/>
    </source>
</evidence>
<dbReference type="GO" id="GO:0030332">
    <property type="term" value="F:cyclin binding"/>
    <property type="evidence" value="ECO:0007669"/>
    <property type="project" value="TreeGrafter"/>
</dbReference>
<feature type="domain" description="Protein kinase" evidence="9">
    <location>
        <begin position="817"/>
        <end position="1150"/>
    </location>
</feature>
<proteinExistence type="inferred from homology"/>
<feature type="compositionally biased region" description="Basic and acidic residues" evidence="8">
    <location>
        <begin position="579"/>
        <end position="617"/>
    </location>
</feature>
<dbReference type="EMBL" id="KE361630">
    <property type="protein sequence ID" value="EPQ29567.1"/>
    <property type="molecule type" value="Genomic_DNA"/>
</dbReference>
<organism evidence="10 11">
    <name type="scientific">Pseudozyma flocculosa PF-1</name>
    <dbReference type="NCBI Taxonomy" id="1277687"/>
    <lineage>
        <taxon>Eukaryota</taxon>
        <taxon>Fungi</taxon>
        <taxon>Dikarya</taxon>
        <taxon>Basidiomycota</taxon>
        <taxon>Ustilaginomycotina</taxon>
        <taxon>Ustilaginomycetes</taxon>
        <taxon>Ustilaginales</taxon>
        <taxon>Ustilaginaceae</taxon>
        <taxon>Pseudozyma</taxon>
    </lineage>
</organism>
<dbReference type="GO" id="GO:0005524">
    <property type="term" value="F:ATP binding"/>
    <property type="evidence" value="ECO:0007669"/>
    <property type="project" value="UniProtKB-UniRule"/>
</dbReference>
<feature type="compositionally biased region" description="Basic and acidic residues" evidence="8">
    <location>
        <begin position="732"/>
        <end position="797"/>
    </location>
</feature>
<dbReference type="OrthoDB" id="204883at2759"/>
<dbReference type="CDD" id="cd07840">
    <property type="entry name" value="STKc_CDK9_like"/>
    <property type="match status" value="1"/>
</dbReference>
<dbReference type="Pfam" id="PF00069">
    <property type="entry name" value="Pkinase"/>
    <property type="match status" value="1"/>
</dbReference>